<dbReference type="Proteomes" id="UP000216947">
    <property type="component" value="Unassembled WGS sequence"/>
</dbReference>
<proteinExistence type="predicted"/>
<organism evidence="1 2">
    <name type="scientific">Bordetella genomosp. 7</name>
    <dbReference type="NCBI Taxonomy" id="1416805"/>
    <lineage>
        <taxon>Bacteria</taxon>
        <taxon>Pseudomonadati</taxon>
        <taxon>Pseudomonadota</taxon>
        <taxon>Betaproteobacteria</taxon>
        <taxon>Burkholderiales</taxon>
        <taxon>Alcaligenaceae</taxon>
        <taxon>Bordetella</taxon>
    </lineage>
</organism>
<sequence length="120" mass="13377">MLTELVTRALSQLMGAPLNHDHIKGRFRYAYASDDGQFVAILGHDLTTYVVDVAGRRYFAEGAGCPRGFAGHVLEMEGVPTRRVPRLAANELFDLDMDNDEVCWRSCPAPQERFAVRHAA</sequence>
<protein>
    <submittedName>
        <fullName evidence="1">Uncharacterized protein</fullName>
    </submittedName>
</protein>
<evidence type="ECO:0000313" key="2">
    <source>
        <dbReference type="Proteomes" id="UP000216947"/>
    </source>
</evidence>
<dbReference type="EMBL" id="NEVK01000003">
    <property type="protein sequence ID" value="OZI24632.1"/>
    <property type="molecule type" value="Genomic_DNA"/>
</dbReference>
<comment type="caution">
    <text evidence="1">The sequence shown here is derived from an EMBL/GenBank/DDBJ whole genome shotgun (WGS) entry which is preliminary data.</text>
</comment>
<evidence type="ECO:0000313" key="1">
    <source>
        <dbReference type="EMBL" id="OZI24632.1"/>
    </source>
</evidence>
<dbReference type="RefSeq" id="WP_026638445.1">
    <property type="nucleotide sequence ID" value="NZ_NEVI01000005.1"/>
</dbReference>
<reference evidence="2" key="1">
    <citation type="submission" date="2017-05" db="EMBL/GenBank/DDBJ databases">
        <title>Complete and WGS of Bordetella genogroups.</title>
        <authorList>
            <person name="Spilker T."/>
            <person name="Lipuma J."/>
        </authorList>
    </citation>
    <scope>NUCLEOTIDE SEQUENCE [LARGE SCALE GENOMIC DNA]</scope>
    <source>
        <strain evidence="2">AU18089</strain>
    </source>
</reference>
<accession>A0A261RIX7</accession>
<dbReference type="AlphaFoldDB" id="A0A261RIX7"/>
<keyword evidence="2" id="KW-1185">Reference proteome</keyword>
<dbReference type="OrthoDB" id="8637600at2"/>
<gene>
    <name evidence="1" type="ORF">CAL19_03775</name>
</gene>
<name>A0A261RIX7_9BORD</name>